<sequence>MRIFLRRDITSTRCFAQTLASREPNVHAGLQQHAMLCACRSQACARTTRELCDVVHVSCASNAMRVEKNDARIRQRARIFRAIARNRRAARMRIDTLNVFIDIDDALLTRSSLACNARCMSAMQSRWTDSADTTHARAAIRAPCIGRVIVEGVIRVEVNRVGTFASMSTRDDAPTSSRMSMNAQTSICTCVVCPNARSRRRASAPTRRPSRRSPAQQLLKTARHRV</sequence>
<gene>
    <name evidence="2" type="ORF">HGR00_15760</name>
</gene>
<feature type="region of interest" description="Disordered" evidence="1">
    <location>
        <begin position="199"/>
        <end position="226"/>
    </location>
</feature>
<accession>A0A848NVU3</accession>
<evidence type="ECO:0000313" key="3">
    <source>
        <dbReference type="Proteomes" id="UP000575469"/>
    </source>
</evidence>
<dbReference type="RefSeq" id="WP_169340614.1">
    <property type="nucleotide sequence ID" value="NZ_JABBZM010000014.1"/>
</dbReference>
<dbReference type="Proteomes" id="UP000575469">
    <property type="component" value="Unassembled WGS sequence"/>
</dbReference>
<organism evidence="2 3">
    <name type="scientific">Ralstonia insidiosa</name>
    <dbReference type="NCBI Taxonomy" id="190721"/>
    <lineage>
        <taxon>Bacteria</taxon>
        <taxon>Pseudomonadati</taxon>
        <taxon>Pseudomonadota</taxon>
        <taxon>Betaproteobacteria</taxon>
        <taxon>Burkholderiales</taxon>
        <taxon>Burkholderiaceae</taxon>
        <taxon>Ralstonia</taxon>
    </lineage>
</organism>
<evidence type="ECO:0000256" key="1">
    <source>
        <dbReference type="SAM" id="MobiDB-lite"/>
    </source>
</evidence>
<reference evidence="2 3" key="1">
    <citation type="submission" date="2020-04" db="EMBL/GenBank/DDBJ databases">
        <title>Ralstonia insidiosa genome sequencing and assembly.</title>
        <authorList>
            <person name="Martins R.C.R."/>
            <person name="Perdigao-Neto L.V."/>
            <person name="Levin A.S.S."/>
            <person name="Costa S.F."/>
        </authorList>
    </citation>
    <scope>NUCLEOTIDE SEQUENCE [LARGE SCALE GENOMIC DNA]</scope>
    <source>
        <strain evidence="2 3">5047</strain>
    </source>
</reference>
<comment type="caution">
    <text evidence="2">The sequence shown here is derived from an EMBL/GenBank/DDBJ whole genome shotgun (WGS) entry which is preliminary data.</text>
</comment>
<feature type="compositionally biased region" description="Low complexity" evidence="1">
    <location>
        <begin position="203"/>
        <end position="215"/>
    </location>
</feature>
<dbReference type="AlphaFoldDB" id="A0A848NVU3"/>
<proteinExistence type="predicted"/>
<evidence type="ECO:0000313" key="2">
    <source>
        <dbReference type="EMBL" id="NMV39371.1"/>
    </source>
</evidence>
<dbReference type="EMBL" id="JABBZM010000014">
    <property type="protein sequence ID" value="NMV39371.1"/>
    <property type="molecule type" value="Genomic_DNA"/>
</dbReference>
<protein>
    <submittedName>
        <fullName evidence="2">Uncharacterized protein</fullName>
    </submittedName>
</protein>
<name>A0A848NVU3_9RALS</name>